<dbReference type="InterPro" id="IPR041916">
    <property type="entry name" value="Anti_sigma_zinc_sf"/>
</dbReference>
<dbReference type="Gene3D" id="1.10.10.1320">
    <property type="entry name" value="Anti-sigma factor, zinc-finger domain"/>
    <property type="match status" value="1"/>
</dbReference>
<protein>
    <submittedName>
        <fullName evidence="4">Anti-sigma factor RsiW</fullName>
    </submittedName>
</protein>
<evidence type="ECO:0000256" key="1">
    <source>
        <dbReference type="ARBA" id="ARBA00023015"/>
    </source>
</evidence>
<dbReference type="EMBL" id="JACHJR010000001">
    <property type="protein sequence ID" value="MBB4947841.1"/>
    <property type="molecule type" value="Genomic_DNA"/>
</dbReference>
<feature type="region of interest" description="Disordered" evidence="3">
    <location>
        <begin position="177"/>
        <end position="214"/>
    </location>
</feature>
<evidence type="ECO:0000256" key="3">
    <source>
        <dbReference type="SAM" id="MobiDB-lite"/>
    </source>
</evidence>
<keyword evidence="2" id="KW-0804">Transcription</keyword>
<reference evidence="4 5" key="1">
    <citation type="submission" date="2020-08" db="EMBL/GenBank/DDBJ databases">
        <title>Sequencing the genomes of 1000 actinobacteria strains.</title>
        <authorList>
            <person name="Klenk H.-P."/>
        </authorList>
    </citation>
    <scope>NUCLEOTIDE SEQUENCE [LARGE SCALE GENOMIC DNA]</scope>
    <source>
        <strain evidence="4 5">DSM 44786</strain>
    </source>
</reference>
<sequence length="266" mass="27036">MTPSWTEAGHPDVELLADLAEDLTDPAELPLLRAHLADCAECADTYAALAEVRELLGSVEDFPPLPAELGDRIDAALAVEAAVPVTPAADPDAPLTRRPAGPARRLRRRGRALLATAACLAVLGLGGTLLSQQSATSGADTGTAAGAAAKQPAAAAGSLVFTDAELAGQIRLLARGTTARTNGQGPADSTVKAPSLGAGSNPESEMMSASAPCPATAPGRPVLTAPGTFGPDQVTALVYPLSADQLDVYLVTADCRVRLHRTVPAR</sequence>
<dbReference type="AlphaFoldDB" id="A0A7W7SC97"/>
<keyword evidence="1" id="KW-0805">Transcription regulation</keyword>
<comment type="caution">
    <text evidence="4">The sequence shown here is derived from an EMBL/GenBank/DDBJ whole genome shotgun (WGS) entry which is preliminary data.</text>
</comment>
<dbReference type="Proteomes" id="UP000573327">
    <property type="component" value="Unassembled WGS sequence"/>
</dbReference>
<dbReference type="RefSeq" id="WP_184916434.1">
    <property type="nucleotide sequence ID" value="NZ_JACHJR010000001.1"/>
</dbReference>
<gene>
    <name evidence="4" type="ORF">F4556_003376</name>
</gene>
<accession>A0A7W7SC97</accession>
<organism evidence="4 5">
    <name type="scientific">Kitasatospora gansuensis</name>
    <dbReference type="NCBI Taxonomy" id="258050"/>
    <lineage>
        <taxon>Bacteria</taxon>
        <taxon>Bacillati</taxon>
        <taxon>Actinomycetota</taxon>
        <taxon>Actinomycetes</taxon>
        <taxon>Kitasatosporales</taxon>
        <taxon>Streptomycetaceae</taxon>
        <taxon>Kitasatospora</taxon>
    </lineage>
</organism>
<proteinExistence type="predicted"/>
<evidence type="ECO:0000313" key="5">
    <source>
        <dbReference type="Proteomes" id="UP000573327"/>
    </source>
</evidence>
<evidence type="ECO:0000313" key="4">
    <source>
        <dbReference type="EMBL" id="MBB4947841.1"/>
    </source>
</evidence>
<keyword evidence="5" id="KW-1185">Reference proteome</keyword>
<name>A0A7W7SC97_9ACTN</name>
<evidence type="ECO:0000256" key="2">
    <source>
        <dbReference type="ARBA" id="ARBA00023163"/>
    </source>
</evidence>